<evidence type="ECO:0000313" key="3">
    <source>
        <dbReference type="Proteomes" id="UP000829517"/>
    </source>
</evidence>
<evidence type="ECO:0000256" key="1">
    <source>
        <dbReference type="SAM" id="SignalP"/>
    </source>
</evidence>
<organism evidence="2 3">
    <name type="scientific">Joostella atrarenae</name>
    <dbReference type="NCBI Taxonomy" id="679257"/>
    <lineage>
        <taxon>Bacteria</taxon>
        <taxon>Pseudomonadati</taxon>
        <taxon>Bacteroidota</taxon>
        <taxon>Flavobacteriia</taxon>
        <taxon>Flavobacteriales</taxon>
        <taxon>Flavobacteriaceae</taxon>
        <taxon>Joostella</taxon>
    </lineage>
</organism>
<name>A0ABS9IZ20_9FLAO</name>
<dbReference type="Proteomes" id="UP000829517">
    <property type="component" value="Unassembled WGS sequence"/>
</dbReference>
<evidence type="ECO:0008006" key="4">
    <source>
        <dbReference type="Google" id="ProtNLM"/>
    </source>
</evidence>
<accession>A0ABS9IZ20</accession>
<protein>
    <recommendedName>
        <fullName evidence="4">Rieske domain-containing protein</fullName>
    </recommendedName>
</protein>
<dbReference type="PROSITE" id="PS51257">
    <property type="entry name" value="PROKAR_LIPOPROTEIN"/>
    <property type="match status" value="1"/>
</dbReference>
<evidence type="ECO:0000313" key="2">
    <source>
        <dbReference type="EMBL" id="MCF8713325.1"/>
    </source>
</evidence>
<dbReference type="EMBL" id="JAETXX010000001">
    <property type="protein sequence ID" value="MCF8713325.1"/>
    <property type="molecule type" value="Genomic_DNA"/>
</dbReference>
<dbReference type="InterPro" id="IPR036922">
    <property type="entry name" value="Rieske_2Fe-2S_sf"/>
</dbReference>
<gene>
    <name evidence="2" type="ORF">JM658_00650</name>
</gene>
<feature type="signal peptide" evidence="1">
    <location>
        <begin position="1"/>
        <end position="18"/>
    </location>
</feature>
<dbReference type="Gene3D" id="2.102.10.10">
    <property type="entry name" value="Rieske [2Fe-2S] iron-sulphur domain"/>
    <property type="match status" value="1"/>
</dbReference>
<reference evidence="2 3" key="1">
    <citation type="submission" date="2021-01" db="EMBL/GenBank/DDBJ databases">
        <title>Genome sequencing of Joostella atrarenae M1-2 (= KCTC 23194).</title>
        <authorList>
            <person name="Zakaria M.R."/>
            <person name="Lam M.Q."/>
            <person name="Chong C.S."/>
        </authorList>
    </citation>
    <scope>NUCLEOTIDE SEQUENCE [LARGE SCALE GENOMIC DNA]</scope>
    <source>
        <strain evidence="2 3">M1-2</strain>
    </source>
</reference>
<keyword evidence="3" id="KW-1185">Reference proteome</keyword>
<dbReference type="RefSeq" id="WP_236957299.1">
    <property type="nucleotide sequence ID" value="NZ_JAETXX010000001.1"/>
</dbReference>
<sequence length="146" mass="15806">MKHILYSLFTLFIFSACSGDDSSFDNPNLIEPGFSYSINLNLPLYAGLATPGTAVYVNDSNVGIRGIFVINLFGSYRAWEASCPNHPPNNCSTMTLSGVTCKCSCEEYEYELAGGSLISEPTGETSTYPLQEYNVTANGSIIKISN</sequence>
<comment type="caution">
    <text evidence="2">The sequence shown here is derived from an EMBL/GenBank/DDBJ whole genome shotgun (WGS) entry which is preliminary data.</text>
</comment>
<feature type="chain" id="PRO_5045877422" description="Rieske domain-containing protein" evidence="1">
    <location>
        <begin position="19"/>
        <end position="146"/>
    </location>
</feature>
<keyword evidence="1" id="KW-0732">Signal</keyword>
<proteinExistence type="predicted"/>